<evidence type="ECO:0000313" key="1">
    <source>
        <dbReference type="EMBL" id="SDZ35648.1"/>
    </source>
</evidence>
<accession>A0A1H3SD56</accession>
<evidence type="ECO:0000313" key="2">
    <source>
        <dbReference type="Proteomes" id="UP000198625"/>
    </source>
</evidence>
<protein>
    <submittedName>
        <fullName evidence="1">Uncharacterized protein</fullName>
    </submittedName>
</protein>
<organism evidence="1 2">
    <name type="scientific">Proteiniborus ethanoligenes</name>
    <dbReference type="NCBI Taxonomy" id="415015"/>
    <lineage>
        <taxon>Bacteria</taxon>
        <taxon>Bacillati</taxon>
        <taxon>Bacillota</taxon>
        <taxon>Clostridia</taxon>
        <taxon>Eubacteriales</taxon>
        <taxon>Proteiniborus</taxon>
    </lineage>
</organism>
<keyword evidence="2" id="KW-1185">Reference proteome</keyword>
<dbReference type="Proteomes" id="UP000198625">
    <property type="component" value="Unassembled WGS sequence"/>
</dbReference>
<gene>
    <name evidence="1" type="ORF">SAMN05660462_02829</name>
</gene>
<sequence>MDNYILKEINNDNLKEIFDYKWEENGNPLELINKDILKTLGLESMIIYCYDKIISDKVENLDVELDNILEARIFNETSELRLWKEDKEVKGSIFKEISDNSIYEELLLYPRVGNGNNLKRLAVKKYIDYDNDGQAYISYIKPSKLF</sequence>
<proteinExistence type="predicted"/>
<dbReference type="OrthoDB" id="2086133at2"/>
<dbReference type="AlphaFoldDB" id="A0A1H3SD56"/>
<name>A0A1H3SD56_9FIRM</name>
<reference evidence="1 2" key="1">
    <citation type="submission" date="2016-10" db="EMBL/GenBank/DDBJ databases">
        <authorList>
            <person name="de Groot N.N."/>
        </authorList>
    </citation>
    <scope>NUCLEOTIDE SEQUENCE [LARGE SCALE GENOMIC DNA]</scope>
    <source>
        <strain evidence="1 2">DSM 21650</strain>
    </source>
</reference>
<dbReference type="EMBL" id="FNQE01000041">
    <property type="protein sequence ID" value="SDZ35648.1"/>
    <property type="molecule type" value="Genomic_DNA"/>
</dbReference>
<dbReference type="RefSeq" id="WP_091732678.1">
    <property type="nucleotide sequence ID" value="NZ_FNQE01000041.1"/>
</dbReference>
<dbReference type="STRING" id="415015.SAMN05660462_02829"/>